<feature type="region of interest" description="Disordered" evidence="5">
    <location>
        <begin position="1"/>
        <end position="33"/>
    </location>
</feature>
<evidence type="ECO:0000259" key="6">
    <source>
        <dbReference type="PROSITE" id="PS50977"/>
    </source>
</evidence>
<dbReference type="Proteomes" id="UP000244189">
    <property type="component" value="Unassembled WGS sequence"/>
</dbReference>
<feature type="domain" description="HTH tetR-type" evidence="6">
    <location>
        <begin position="36"/>
        <end position="96"/>
    </location>
</feature>
<evidence type="ECO:0000313" key="10">
    <source>
        <dbReference type="Proteomes" id="UP000326857"/>
    </source>
</evidence>
<dbReference type="PROSITE" id="PS01081">
    <property type="entry name" value="HTH_TETR_1"/>
    <property type="match status" value="1"/>
</dbReference>
<accession>A0A5E7YBF7</accession>
<evidence type="ECO:0000313" key="9">
    <source>
        <dbReference type="Proteomes" id="UP000244189"/>
    </source>
</evidence>
<evidence type="ECO:0000256" key="3">
    <source>
        <dbReference type="ARBA" id="ARBA00023163"/>
    </source>
</evidence>
<dbReference type="GO" id="GO:0000976">
    <property type="term" value="F:transcription cis-regulatory region binding"/>
    <property type="evidence" value="ECO:0007669"/>
    <property type="project" value="TreeGrafter"/>
</dbReference>
<dbReference type="GO" id="GO:0003700">
    <property type="term" value="F:DNA-binding transcription factor activity"/>
    <property type="evidence" value="ECO:0007669"/>
    <property type="project" value="TreeGrafter"/>
</dbReference>
<dbReference type="Gene3D" id="1.10.357.10">
    <property type="entry name" value="Tetracycline Repressor, domain 2"/>
    <property type="match status" value="1"/>
</dbReference>
<keyword evidence="1" id="KW-0805">Transcription regulation</keyword>
<evidence type="ECO:0000313" key="7">
    <source>
        <dbReference type="EMBL" id="PTQ58458.1"/>
    </source>
</evidence>
<dbReference type="PANTHER" id="PTHR30055:SF234">
    <property type="entry name" value="HTH-TYPE TRANSCRIPTIONAL REGULATOR BETI"/>
    <property type="match status" value="1"/>
</dbReference>
<evidence type="ECO:0000256" key="5">
    <source>
        <dbReference type="SAM" id="MobiDB-lite"/>
    </source>
</evidence>
<dbReference type="Pfam" id="PF00440">
    <property type="entry name" value="TetR_N"/>
    <property type="match status" value="1"/>
</dbReference>
<keyword evidence="2 4" id="KW-0238">DNA-binding</keyword>
<dbReference type="PANTHER" id="PTHR30055">
    <property type="entry name" value="HTH-TYPE TRANSCRIPTIONAL REGULATOR RUTR"/>
    <property type="match status" value="1"/>
</dbReference>
<proteinExistence type="predicted"/>
<accession>A0A2T5GGM3</accession>
<keyword evidence="3" id="KW-0804">Transcription</keyword>
<dbReference type="Proteomes" id="UP000326857">
    <property type="component" value="Unassembled WGS sequence"/>
</dbReference>
<sequence length="234" mass="25055">MAARPRLTDGTKQAPSLLGQLDTARKPGETAGRRVNRTRVALLEAAQRLFAARSIDSVSIDDIAKEAEVAKGSLYNHFDSKEALADELFKMVRGHVAELLDTSVDDQTPPPERLARGAFVILRFAIDHPESVAALLKLSTALLENNAPLNVKAREIISEGLESGHFKGIPADSATLLMVGAMLVMLQDSIDRQKSVKRLIARIIPLMGGVLKALGVDSESAAAATKAAARTTLE</sequence>
<dbReference type="AlphaFoldDB" id="A0A2T5GGM3"/>
<dbReference type="PRINTS" id="PR00455">
    <property type="entry name" value="HTHTETR"/>
</dbReference>
<gene>
    <name evidence="7" type="ORF">C8J26_3759</name>
    <name evidence="8" type="ORF">SPHINGO391_350438</name>
</gene>
<reference evidence="8 10" key="2">
    <citation type="submission" date="2019-09" db="EMBL/GenBank/DDBJ databases">
        <authorList>
            <person name="Dittami M. S."/>
        </authorList>
    </citation>
    <scope>NUCLEOTIDE SEQUENCE [LARGE SCALE GENOMIC DNA]</scope>
    <source>
        <strain evidence="8">SPHINGO391</strain>
    </source>
</reference>
<protein>
    <submittedName>
        <fullName evidence="7 8">TetR family transcriptional regulator</fullName>
    </submittedName>
</protein>
<feature type="compositionally biased region" description="Basic and acidic residues" evidence="5">
    <location>
        <begin position="23"/>
        <end position="32"/>
    </location>
</feature>
<dbReference type="InterPro" id="IPR050109">
    <property type="entry name" value="HTH-type_TetR-like_transc_reg"/>
</dbReference>
<organism evidence="7 9">
    <name type="scientific">Sphingomonas aurantiaca</name>
    <dbReference type="NCBI Taxonomy" id="185949"/>
    <lineage>
        <taxon>Bacteria</taxon>
        <taxon>Pseudomonadati</taxon>
        <taxon>Pseudomonadota</taxon>
        <taxon>Alphaproteobacteria</taxon>
        <taxon>Sphingomonadales</taxon>
        <taxon>Sphingomonadaceae</taxon>
        <taxon>Sphingomonas</taxon>
    </lineage>
</organism>
<name>A0A2T5GGM3_9SPHN</name>
<dbReference type="InterPro" id="IPR023772">
    <property type="entry name" value="DNA-bd_HTH_TetR-type_CS"/>
</dbReference>
<evidence type="ECO:0000256" key="4">
    <source>
        <dbReference type="PROSITE-ProRule" id="PRU00335"/>
    </source>
</evidence>
<dbReference type="SUPFAM" id="SSF46689">
    <property type="entry name" value="Homeodomain-like"/>
    <property type="match status" value="1"/>
</dbReference>
<dbReference type="EMBL" id="CABVLI010000029">
    <property type="protein sequence ID" value="VVT02859.1"/>
    <property type="molecule type" value="Genomic_DNA"/>
</dbReference>
<evidence type="ECO:0000256" key="2">
    <source>
        <dbReference type="ARBA" id="ARBA00023125"/>
    </source>
</evidence>
<dbReference type="InterPro" id="IPR009057">
    <property type="entry name" value="Homeodomain-like_sf"/>
</dbReference>
<dbReference type="PROSITE" id="PS50977">
    <property type="entry name" value="HTH_TETR_2"/>
    <property type="match status" value="1"/>
</dbReference>
<feature type="DNA-binding region" description="H-T-H motif" evidence="4">
    <location>
        <begin position="59"/>
        <end position="78"/>
    </location>
</feature>
<reference evidence="7 9" key="1">
    <citation type="submission" date="2018-04" db="EMBL/GenBank/DDBJ databases">
        <title>Genomic Encyclopedia of Type Strains, Phase III (KMG-III): the genomes of soil and plant-associated and newly described type strains.</title>
        <authorList>
            <person name="Whitman W."/>
        </authorList>
    </citation>
    <scope>NUCLEOTIDE SEQUENCE [LARGE SCALE GENOMIC DNA]</scope>
    <source>
        <strain evidence="7 9">MA101b</strain>
    </source>
</reference>
<dbReference type="RefSeq" id="WP_107959696.1">
    <property type="nucleotide sequence ID" value="NZ_LR701528.1"/>
</dbReference>
<dbReference type="EMBL" id="QAOG01000008">
    <property type="protein sequence ID" value="PTQ58458.1"/>
    <property type="molecule type" value="Genomic_DNA"/>
</dbReference>
<keyword evidence="9" id="KW-1185">Reference proteome</keyword>
<evidence type="ECO:0000256" key="1">
    <source>
        <dbReference type="ARBA" id="ARBA00023015"/>
    </source>
</evidence>
<dbReference type="InterPro" id="IPR001647">
    <property type="entry name" value="HTH_TetR"/>
</dbReference>
<evidence type="ECO:0000313" key="8">
    <source>
        <dbReference type="EMBL" id="VVT02859.1"/>
    </source>
</evidence>